<name>A0A1V4IV99_9CLOT</name>
<dbReference type="InterPro" id="IPR050678">
    <property type="entry name" value="DNA_Partitioning_ATPase"/>
</dbReference>
<evidence type="ECO:0000256" key="4">
    <source>
        <dbReference type="ARBA" id="ARBA00071824"/>
    </source>
</evidence>
<evidence type="ECO:0000256" key="2">
    <source>
        <dbReference type="ARBA" id="ARBA00049360"/>
    </source>
</evidence>
<comment type="subunit">
    <text evidence="3">Dimerizes in the presence of ATP but not ADP; ATP-binding is required for double-stranded (ds)DNA-binding. Interacts with DnaA.</text>
</comment>
<evidence type="ECO:0000256" key="3">
    <source>
        <dbReference type="ARBA" id="ARBA00062323"/>
    </source>
</evidence>
<feature type="domain" description="AAA" evidence="5">
    <location>
        <begin position="1"/>
        <end position="175"/>
    </location>
</feature>
<dbReference type="GO" id="GO:0016887">
    <property type="term" value="F:ATP hydrolysis activity"/>
    <property type="evidence" value="ECO:0007669"/>
    <property type="project" value="RHEA"/>
</dbReference>
<dbReference type="RefSeq" id="WP_079439099.1">
    <property type="nucleotide sequence ID" value="NZ_MZGT01000016.1"/>
</dbReference>
<dbReference type="CDD" id="cd02042">
    <property type="entry name" value="ParAB_family"/>
    <property type="match status" value="1"/>
</dbReference>
<dbReference type="InterPro" id="IPR027417">
    <property type="entry name" value="P-loop_NTPase"/>
</dbReference>
<dbReference type="InterPro" id="IPR025669">
    <property type="entry name" value="AAA_dom"/>
</dbReference>
<dbReference type="AlphaFoldDB" id="A0A1V4IV99"/>
<dbReference type="Proteomes" id="UP000191056">
    <property type="component" value="Unassembled WGS sequence"/>
</dbReference>
<accession>A0A1V4IV99</accession>
<keyword evidence="7" id="KW-1185">Reference proteome</keyword>
<evidence type="ECO:0000313" key="6">
    <source>
        <dbReference type="EMBL" id="OPJ63715.1"/>
    </source>
</evidence>
<dbReference type="OrthoDB" id="9791162at2"/>
<comment type="similarity">
    <text evidence="1">Belongs to the ParA family.</text>
</comment>
<comment type="caution">
    <text evidence="6">The sequence shown here is derived from an EMBL/GenBank/DDBJ whole genome shotgun (WGS) entry which is preliminary data.</text>
</comment>
<dbReference type="SUPFAM" id="SSF52540">
    <property type="entry name" value="P-loop containing nucleoside triphosphate hydrolases"/>
    <property type="match status" value="1"/>
</dbReference>
<evidence type="ECO:0000313" key="7">
    <source>
        <dbReference type="Proteomes" id="UP000191056"/>
    </source>
</evidence>
<keyword evidence="6" id="KW-0378">Hydrolase</keyword>
<organism evidence="6 7">
    <name type="scientific">Clostridium chromiireducens</name>
    <dbReference type="NCBI Taxonomy" id="225345"/>
    <lineage>
        <taxon>Bacteria</taxon>
        <taxon>Bacillati</taxon>
        <taxon>Bacillota</taxon>
        <taxon>Clostridia</taxon>
        <taxon>Eubacteriales</taxon>
        <taxon>Clostridiaceae</taxon>
        <taxon>Clostridium</taxon>
    </lineage>
</organism>
<protein>
    <recommendedName>
        <fullName evidence="4">Sporulation initiation inhibitor protein Soj</fullName>
    </recommendedName>
</protein>
<dbReference type="Pfam" id="PF13614">
    <property type="entry name" value="AAA_31"/>
    <property type="match status" value="1"/>
</dbReference>
<dbReference type="EMBL" id="MZGT01000016">
    <property type="protein sequence ID" value="OPJ63715.1"/>
    <property type="molecule type" value="Genomic_DNA"/>
</dbReference>
<sequence>MKIISFLNIKGGVAKTTSCVNVAAELGKQGHKVLLIDLDPQSNATKYLNMYNPNTKGTYELLAGEDVPIQGTVYKNLWIVPANINLIMSEAEILADTKKARETRLKKWISGKREDTFNYILIDCPPSLGMLSINALAASDYVIVPLKIDKFALDGFEYLMGSIQEVREEFNNKLKTLGILVTMDRATTINRTIKQELKDELGDMLFKQSIRDNVEVIKSTFNTTPVIYFNARANASKDYKSFVEEMQQCLI</sequence>
<proteinExistence type="inferred from homology"/>
<dbReference type="PIRSF" id="PIRSF009320">
    <property type="entry name" value="Nuc_binding_HP_1000"/>
    <property type="match status" value="1"/>
</dbReference>
<dbReference type="Gene3D" id="3.40.50.300">
    <property type="entry name" value="P-loop containing nucleotide triphosphate hydrolases"/>
    <property type="match status" value="1"/>
</dbReference>
<evidence type="ECO:0000259" key="5">
    <source>
        <dbReference type="Pfam" id="PF13614"/>
    </source>
</evidence>
<dbReference type="PANTHER" id="PTHR13696:SF99">
    <property type="entry name" value="COBYRINIC ACID AC-DIAMIDE SYNTHASE"/>
    <property type="match status" value="1"/>
</dbReference>
<dbReference type="PANTHER" id="PTHR13696">
    <property type="entry name" value="P-LOOP CONTAINING NUCLEOSIDE TRIPHOSPHATE HYDROLASE"/>
    <property type="match status" value="1"/>
</dbReference>
<dbReference type="STRING" id="225345.CLCHR_15300"/>
<gene>
    <name evidence="6" type="primary">soj_1</name>
    <name evidence="6" type="ORF">CLCHR_15300</name>
</gene>
<dbReference type="FunFam" id="3.40.50.300:FF:000285">
    <property type="entry name" value="Sporulation initiation inhibitor Soj"/>
    <property type="match status" value="1"/>
</dbReference>
<reference evidence="6 7" key="1">
    <citation type="submission" date="2017-03" db="EMBL/GenBank/DDBJ databases">
        <title>Genome sequence of Clostridium chromiireducens DSM 23318.</title>
        <authorList>
            <person name="Poehlein A."/>
            <person name="Daniel R."/>
        </authorList>
    </citation>
    <scope>NUCLEOTIDE SEQUENCE [LARGE SCALE GENOMIC DNA]</scope>
    <source>
        <strain evidence="6 7">DSM 23318</strain>
    </source>
</reference>
<evidence type="ECO:0000256" key="1">
    <source>
        <dbReference type="ARBA" id="ARBA00006976"/>
    </source>
</evidence>
<comment type="catalytic activity">
    <reaction evidence="2">
        <text>ATP + H2O = ADP + phosphate + H(+)</text>
        <dbReference type="Rhea" id="RHEA:13065"/>
        <dbReference type="ChEBI" id="CHEBI:15377"/>
        <dbReference type="ChEBI" id="CHEBI:15378"/>
        <dbReference type="ChEBI" id="CHEBI:30616"/>
        <dbReference type="ChEBI" id="CHEBI:43474"/>
        <dbReference type="ChEBI" id="CHEBI:456216"/>
    </reaction>
</comment>